<protein>
    <submittedName>
        <fullName evidence="2">Uncharacterized protein</fullName>
    </submittedName>
</protein>
<evidence type="ECO:0000313" key="3">
    <source>
        <dbReference type="Proteomes" id="UP000184000"/>
    </source>
</evidence>
<reference evidence="2 3" key="1">
    <citation type="submission" date="2016-11" db="EMBL/GenBank/DDBJ databases">
        <authorList>
            <person name="Jaros S."/>
            <person name="Januszkiewicz K."/>
            <person name="Wedrychowicz H."/>
        </authorList>
    </citation>
    <scope>NUCLEOTIDE SEQUENCE [LARGE SCALE GENOMIC DNA]</scope>
    <source>
        <strain evidence="2 3">DSM 18231</strain>
    </source>
</reference>
<dbReference type="EMBL" id="FQXA01000001">
    <property type="protein sequence ID" value="SHG53801.1"/>
    <property type="molecule type" value="Genomic_DNA"/>
</dbReference>
<name>A0A1M5KM15_9GAMM</name>
<keyword evidence="1" id="KW-1133">Transmembrane helix</keyword>
<dbReference type="RefSeq" id="WP_073299021.1">
    <property type="nucleotide sequence ID" value="NZ_FQXA01000001.1"/>
</dbReference>
<dbReference type="Proteomes" id="UP000184000">
    <property type="component" value="Unassembled WGS sequence"/>
</dbReference>
<feature type="transmembrane region" description="Helical" evidence="1">
    <location>
        <begin position="135"/>
        <end position="155"/>
    </location>
</feature>
<keyword evidence="1" id="KW-0812">Transmembrane</keyword>
<organism evidence="2 3">
    <name type="scientific">Stutzerimonas xanthomarina DSM 18231</name>
    <dbReference type="NCBI Taxonomy" id="1403346"/>
    <lineage>
        <taxon>Bacteria</taxon>
        <taxon>Pseudomonadati</taxon>
        <taxon>Pseudomonadota</taxon>
        <taxon>Gammaproteobacteria</taxon>
        <taxon>Pseudomonadales</taxon>
        <taxon>Pseudomonadaceae</taxon>
        <taxon>Stutzerimonas</taxon>
    </lineage>
</organism>
<feature type="transmembrane region" description="Helical" evidence="1">
    <location>
        <begin position="161"/>
        <end position="181"/>
    </location>
</feature>
<feature type="transmembrane region" description="Helical" evidence="1">
    <location>
        <begin position="78"/>
        <end position="100"/>
    </location>
</feature>
<evidence type="ECO:0000256" key="1">
    <source>
        <dbReference type="SAM" id="Phobius"/>
    </source>
</evidence>
<keyword evidence="1" id="KW-0472">Membrane</keyword>
<gene>
    <name evidence="2" type="ORF">SAMN02744645_0558</name>
</gene>
<sequence length="575" mass="64233">MAMLSEFRSAMRWILSLSHRLLKVVPWFTGCSVAATLVSQLALLLAFVLPLKVILLLGAEGVPRYFPDQFKAFDRQSLILALSGLAMLLFLVHLLFEHLIGKCVAAGSRKLLSRSSKMVLFENQDEMAAKAYQRFSRGLASLVFLLLFIPLLLWLNPYLAWIFIAYVFVVANGSVLLAAWVPTFQAHLTNAGGRVASLLAGVGFLLCFGYMVAEFLWLQASSVLVAVACLLLLRQLFRHSVSVFNDSLALVERRRQLSALFFHGQRLIELPRHGFDGVWSLVEPATRDERLLGALSDVTSRSFAIKAVRWLQLSVTDVVAYRVVASDGGKEECFLVKVFESNRSSLAKHEATLLVGQANLPTLELLGVTDIGGRFHCHVFALDSARQALGKKWPVRCQVARSALLACAPNEDLKALFRRSKSCLAQRMERDVLRRMRCLLDNPAHLEELLHFEESFDQIRELISRLPMAFVNPDVRRGLVLLDDHCRVLVCHWARWSLEPVGSGWPIEERAMKALEEAHEAAVAVRSDLARVTVSQLKLAALLFAFERSCKQQDYHGAADLLGRINKAFADSAGE</sequence>
<accession>A0A1M5KM15</accession>
<proteinExistence type="predicted"/>
<feature type="transmembrane region" description="Helical" evidence="1">
    <location>
        <begin position="193"/>
        <end position="211"/>
    </location>
</feature>
<dbReference type="GeneID" id="98639685"/>
<dbReference type="AlphaFoldDB" id="A0A1M5KM15"/>
<evidence type="ECO:0000313" key="2">
    <source>
        <dbReference type="EMBL" id="SHG53801.1"/>
    </source>
</evidence>